<dbReference type="InterPro" id="IPR042371">
    <property type="entry name" value="Z_dom"/>
</dbReference>
<dbReference type="Gene3D" id="1.10.10.10">
    <property type="entry name" value="Winged helix-like DNA-binding domain superfamily/Winged helix DNA-binding domain"/>
    <property type="match status" value="1"/>
</dbReference>
<dbReference type="OrthoDB" id="16820at2759"/>
<evidence type="ECO:0000313" key="5">
    <source>
        <dbReference type="Proteomes" id="UP000654075"/>
    </source>
</evidence>
<feature type="non-terminal residue" evidence="4">
    <location>
        <position position="1"/>
    </location>
</feature>
<dbReference type="InterPro" id="IPR036388">
    <property type="entry name" value="WH-like_DNA-bd_sf"/>
</dbReference>
<evidence type="ECO:0000259" key="3">
    <source>
        <dbReference type="PROSITE" id="PS50139"/>
    </source>
</evidence>
<evidence type="ECO:0000256" key="1">
    <source>
        <dbReference type="ARBA" id="ARBA00022884"/>
    </source>
</evidence>
<gene>
    <name evidence="4" type="ORF">PGLA1383_LOCUS7145</name>
</gene>
<feature type="region of interest" description="Disordered" evidence="2">
    <location>
        <begin position="914"/>
        <end position="941"/>
    </location>
</feature>
<protein>
    <recommendedName>
        <fullName evidence="3">Z-binding domain-containing protein</fullName>
    </recommendedName>
</protein>
<keyword evidence="5" id="KW-1185">Reference proteome</keyword>
<accession>A0A813DQ76</accession>
<dbReference type="AlphaFoldDB" id="A0A813DQ76"/>
<dbReference type="SUPFAM" id="SSF54373">
    <property type="entry name" value="FAD-linked reductases, C-terminal domain"/>
    <property type="match status" value="1"/>
</dbReference>
<dbReference type="PROSITE" id="PS50139">
    <property type="entry name" value="Z_BINDING"/>
    <property type="match status" value="1"/>
</dbReference>
<dbReference type="PANTHER" id="PTHR47469">
    <property type="entry name" value="MONOOXYGENASE-LIKE"/>
    <property type="match status" value="1"/>
</dbReference>
<organism evidence="4 5">
    <name type="scientific">Polarella glacialis</name>
    <name type="common">Dinoflagellate</name>
    <dbReference type="NCBI Taxonomy" id="89957"/>
    <lineage>
        <taxon>Eukaryota</taxon>
        <taxon>Sar</taxon>
        <taxon>Alveolata</taxon>
        <taxon>Dinophyceae</taxon>
        <taxon>Suessiales</taxon>
        <taxon>Suessiaceae</taxon>
        <taxon>Polarella</taxon>
    </lineage>
</organism>
<sequence>MADSPPAQLGEAAGAGSSSFFTDAGGQELLAALPSLHVPQVSHPALLGARVLVVGGSIGGLAAAACLRAAGFQKVQVLERSAPGAQPPGAGVGLDDATMAILKGLVKRASACGASLRQLIFVSLRGLGVPCWAAVGSSAAAATSKSASKAMVVQPMRWTEERLACGRVLLRQPFPYFAALYAELRVALTELLPAGTVVSGHKATRLERLPDGTLRVHCAEGLPVECDLCICADGPRSAFRRDVLGDGVSDEMRFAGYAAWRGTAREAALPPAMRDAFRAAFPHFSNCLYFVMCEEPRQSCVVYDIGDGLWNWLIYENRSQPVAETGRTTSAPEPEDIARLRANARSHWGEALGGLIEVTEDPFWTDIYDIQTPLKAFHPRRTTGGDDISNVALLGDAAHPTTPHMAKGSNMALHDAFALAAAAASATSLPDMLEAYSASRAQECARTVLLSRHLGRLRNGLLPLPASVAASVMGVSSVPLLQPQPANAAALLAQVREAGLPTRTLPVGGAFQEVWRLVEEKLPREVQRGFFLEQPGPLSITGVNHISRETCDVERLASFYREVLGLAQIPRPDFGFGGAWFQLPGGGKSTTLHIIQRDPQKPSAAAGETLQDAADLLGAGCRAPERFIRRSHHLALTVQDIEAAKRGLTAHGIGYAVNAADRIVVEANSQQAEKVLEVGQWPTPFFIMADEVSRLATSTYRDCDSPALSAGSLVPCRAAGFIASITGPVIGRCWRTEGAVSRPAVSQSDSCQTSHVPPLSPRMVGRLKRNLFVSAAARGEKRPTFEEPPPCVRILVGPLDDERPLQEQLHSRMGNALEHFSSSYLYASALYDLASSAVPALETSAFCLALWLGLLQREGEGEGGREGGPAFRSPPVEGMMKGRGKGVCKEAPGVDAGGIRPISFPIHMAASSWSGALRPRPEERPKDEDDGEDDGGPLADMQNDDFAALQASLLQTLSSNGGVMSTGRLGYELGARKKPVAAALFRLLEQGAVRRKDGVPPKWEAVLDFASPSSVIVGQEAGRFAYEAKESPNPGGPRPRFGDFEVLRRLVCQTLARQAGATAGALGHQLGACRKAINAALYACEKDGTAWTVGEKAAGERLRWQASPELAAEAPESLPAAYAYSLAAKGLVQQGRSFASPE</sequence>
<proteinExistence type="predicted"/>
<keyword evidence="1" id="KW-0694">RNA-binding</keyword>
<dbReference type="SUPFAM" id="SSF54593">
    <property type="entry name" value="Glyoxalase/Bleomycin resistance protein/Dihydroxybiphenyl dioxygenase"/>
    <property type="match status" value="1"/>
</dbReference>
<feature type="region of interest" description="Disordered" evidence="2">
    <location>
        <begin position="859"/>
        <end position="887"/>
    </location>
</feature>
<feature type="domain" description="Z-binding" evidence="3">
    <location>
        <begin position="943"/>
        <end position="1007"/>
    </location>
</feature>
<dbReference type="Proteomes" id="UP000654075">
    <property type="component" value="Unassembled WGS sequence"/>
</dbReference>
<dbReference type="Pfam" id="PF01494">
    <property type="entry name" value="FAD_binding_3"/>
    <property type="match status" value="1"/>
</dbReference>
<dbReference type="EMBL" id="CAJNNV010003083">
    <property type="protein sequence ID" value="CAE8588343.1"/>
    <property type="molecule type" value="Genomic_DNA"/>
</dbReference>
<dbReference type="InterPro" id="IPR004360">
    <property type="entry name" value="Glyas_Fos-R_dOase_dom"/>
</dbReference>
<dbReference type="GO" id="GO:0003726">
    <property type="term" value="F:double-stranded RNA adenosine deaminase activity"/>
    <property type="evidence" value="ECO:0007669"/>
    <property type="project" value="InterPro"/>
</dbReference>
<dbReference type="GO" id="GO:0003723">
    <property type="term" value="F:RNA binding"/>
    <property type="evidence" value="ECO:0007669"/>
    <property type="project" value="UniProtKB-KW"/>
</dbReference>
<dbReference type="Gene3D" id="3.50.50.60">
    <property type="entry name" value="FAD/NAD(P)-binding domain"/>
    <property type="match status" value="1"/>
</dbReference>
<comment type="caution">
    <text evidence="4">The sequence shown here is derived from an EMBL/GenBank/DDBJ whole genome shotgun (WGS) entry which is preliminary data.</text>
</comment>
<evidence type="ECO:0000313" key="4">
    <source>
        <dbReference type="EMBL" id="CAE8588343.1"/>
    </source>
</evidence>
<reference evidence="4" key="1">
    <citation type="submission" date="2021-02" db="EMBL/GenBank/DDBJ databases">
        <authorList>
            <person name="Dougan E. K."/>
            <person name="Rhodes N."/>
            <person name="Thang M."/>
            <person name="Chan C."/>
        </authorList>
    </citation>
    <scope>NUCLEOTIDE SEQUENCE</scope>
</reference>
<dbReference type="PRINTS" id="PR00420">
    <property type="entry name" value="RNGMNOXGNASE"/>
</dbReference>
<dbReference type="InterPro" id="IPR002938">
    <property type="entry name" value="FAD-bd"/>
</dbReference>
<dbReference type="Gene3D" id="3.10.180.10">
    <property type="entry name" value="2,3-Dihydroxybiphenyl 1,2-Dioxygenase, domain 1"/>
    <property type="match status" value="1"/>
</dbReference>
<dbReference type="SUPFAM" id="SSF51905">
    <property type="entry name" value="FAD/NAD(P)-binding domain"/>
    <property type="match status" value="1"/>
</dbReference>
<dbReference type="PANTHER" id="PTHR47469:SF2">
    <property type="entry name" value="OS06G0597600 PROTEIN"/>
    <property type="match status" value="1"/>
</dbReference>
<dbReference type="InterPro" id="IPR053212">
    <property type="entry name" value="DHP_3-monooxygenase"/>
</dbReference>
<dbReference type="Pfam" id="PF02295">
    <property type="entry name" value="z-alpha"/>
    <property type="match status" value="1"/>
</dbReference>
<dbReference type="InterPro" id="IPR036188">
    <property type="entry name" value="FAD/NAD-bd_sf"/>
</dbReference>
<name>A0A813DQ76_POLGL</name>
<dbReference type="Pfam" id="PF00903">
    <property type="entry name" value="Glyoxalase"/>
    <property type="match status" value="1"/>
</dbReference>
<dbReference type="GO" id="GO:0071949">
    <property type="term" value="F:FAD binding"/>
    <property type="evidence" value="ECO:0007669"/>
    <property type="project" value="InterPro"/>
</dbReference>
<dbReference type="InterPro" id="IPR029068">
    <property type="entry name" value="Glyas_Bleomycin-R_OHBP_Dase"/>
</dbReference>
<evidence type="ECO:0000256" key="2">
    <source>
        <dbReference type="SAM" id="MobiDB-lite"/>
    </source>
</evidence>